<keyword evidence="4" id="KW-1185">Reference proteome</keyword>
<dbReference type="InterPro" id="IPR050703">
    <property type="entry name" value="Flavin_MAO"/>
</dbReference>
<evidence type="ECO:0000259" key="2">
    <source>
        <dbReference type="Pfam" id="PF01593"/>
    </source>
</evidence>
<protein>
    <submittedName>
        <fullName evidence="3">Monoamine oxidase</fullName>
    </submittedName>
</protein>
<dbReference type="PANTHER" id="PTHR43563">
    <property type="entry name" value="AMINE OXIDASE"/>
    <property type="match status" value="1"/>
</dbReference>
<evidence type="ECO:0000313" key="3">
    <source>
        <dbReference type="EMBL" id="PZX36985.1"/>
    </source>
</evidence>
<evidence type="ECO:0000313" key="4">
    <source>
        <dbReference type="Proteomes" id="UP000249364"/>
    </source>
</evidence>
<dbReference type="STRING" id="121821.GCA_001870675_01352"/>
<reference evidence="3 4" key="1">
    <citation type="submission" date="2018-06" db="EMBL/GenBank/DDBJ databases">
        <title>Genomic Encyclopedia of Archaeal and Bacterial Type Strains, Phase II (KMG-II): from individual species to whole genera.</title>
        <authorList>
            <person name="Goeker M."/>
        </authorList>
    </citation>
    <scope>NUCLEOTIDE SEQUENCE [LARGE SCALE GENOMIC DNA]</scope>
    <source>
        <strain evidence="3 4">DSM 13087</strain>
    </source>
</reference>
<dbReference type="Pfam" id="PF01593">
    <property type="entry name" value="Amino_oxidase"/>
    <property type="match status" value="2"/>
</dbReference>
<dbReference type="AlphaFoldDB" id="A0A2W7QEF9"/>
<proteinExistence type="inferred from homology"/>
<accession>A0A2W7QEF9</accession>
<dbReference type="RefSeq" id="WP_245735536.1">
    <property type="nucleotide sequence ID" value="NZ_MEHT01000024.1"/>
</dbReference>
<comment type="caution">
    <text evidence="3">The sequence shown here is derived from an EMBL/GenBank/DDBJ whole genome shotgun (WGS) entry which is preliminary data.</text>
</comment>
<dbReference type="EMBL" id="QKZQ01000024">
    <property type="protein sequence ID" value="PZX36985.1"/>
    <property type="molecule type" value="Genomic_DNA"/>
</dbReference>
<dbReference type="PANTHER" id="PTHR43563:SF14">
    <property type="entry name" value="AMINE OXIDASE"/>
    <property type="match status" value="1"/>
</dbReference>
<dbReference type="SUPFAM" id="SSF54373">
    <property type="entry name" value="FAD-linked reductases, C-terminal domain"/>
    <property type="match status" value="1"/>
</dbReference>
<dbReference type="InterPro" id="IPR002937">
    <property type="entry name" value="Amino_oxidase"/>
</dbReference>
<dbReference type="Proteomes" id="UP000249364">
    <property type="component" value="Unassembled WGS sequence"/>
</dbReference>
<dbReference type="GO" id="GO:0016491">
    <property type="term" value="F:oxidoreductase activity"/>
    <property type="evidence" value="ECO:0007669"/>
    <property type="project" value="InterPro"/>
</dbReference>
<feature type="domain" description="Amine oxidase" evidence="2">
    <location>
        <begin position="14"/>
        <end position="80"/>
    </location>
</feature>
<gene>
    <name evidence="3" type="ORF">LY56_03280</name>
</gene>
<comment type="similarity">
    <text evidence="1">Belongs to the flavin monoamine oxidase family.</text>
</comment>
<feature type="domain" description="Amine oxidase" evidence="2">
    <location>
        <begin position="96"/>
        <end position="319"/>
    </location>
</feature>
<dbReference type="Gene3D" id="3.50.50.60">
    <property type="entry name" value="FAD/NAD(P)-binding domain"/>
    <property type="match status" value="2"/>
</dbReference>
<organism evidence="3 4">
    <name type="scientific">Roseinatronobacter thiooxidans</name>
    <dbReference type="NCBI Taxonomy" id="121821"/>
    <lineage>
        <taxon>Bacteria</taxon>
        <taxon>Pseudomonadati</taxon>
        <taxon>Pseudomonadota</taxon>
        <taxon>Alphaproteobacteria</taxon>
        <taxon>Rhodobacterales</taxon>
        <taxon>Paracoccaceae</taxon>
        <taxon>Roseinatronobacter</taxon>
    </lineage>
</organism>
<sequence length="333" mass="35308">MIPDTEICIIGAGLSGLALASALRADGRDVTVLEARDRPGGRVLSQNGHDLGPSWIWPHNHRMLALLDRLGLRSFPQHTTGRLVFEDAQGAIRRDLDFATMGGALRIADGLASVTDALAAGLGDKLRLSHPVSHVAQDSTGVTVTVQDQTIRAAQLVLALPPRLAAQLGAIVPEVPTWMAGQTKLVATYPTPFWRTRGLNGDAISHRGPLAEIHDASLEDARTGALFGFAHPGAARSDGFRDAALEQLVRLFGPDAAEPTELFFKDWSMDPATATPADQAPLSGHPSYRPIPKSARVTFAGTETASQDGGFLEGALAAADAAYAHLDRHSHPM</sequence>
<dbReference type="SUPFAM" id="SSF51905">
    <property type="entry name" value="FAD/NAD(P)-binding domain"/>
    <property type="match status" value="1"/>
</dbReference>
<evidence type="ECO:0000256" key="1">
    <source>
        <dbReference type="ARBA" id="ARBA00005995"/>
    </source>
</evidence>
<dbReference type="InterPro" id="IPR036188">
    <property type="entry name" value="FAD/NAD-bd_sf"/>
</dbReference>
<name>A0A2W7QEF9_9RHOB</name>